<dbReference type="Proteomes" id="UP000199727">
    <property type="component" value="Unassembled WGS sequence"/>
</dbReference>
<protein>
    <submittedName>
        <fullName evidence="1">Cytoplasmic protein</fullName>
    </submittedName>
</protein>
<reference evidence="1 2" key="1">
    <citation type="submission" date="2017-06" db="EMBL/GenBank/DDBJ databases">
        <title>Global population genomics of the pathogenic fungus Cryptococcus neoformans var. grubii.</title>
        <authorList>
            <person name="Cuomo C."/>
            <person name="Litvintseva A."/>
            <person name="Chen Y."/>
            <person name="Young S."/>
            <person name="Zeng Q."/>
            <person name="Chapman S."/>
            <person name="Gujja S."/>
            <person name="Saif S."/>
            <person name="Birren B."/>
        </authorList>
    </citation>
    <scope>NUCLEOTIDE SEQUENCE [LARGE SCALE GENOMIC DNA]</scope>
    <source>
        <strain evidence="1 2">Tu259-1</strain>
    </source>
</reference>
<accession>A0A854Q736</accession>
<dbReference type="Gene3D" id="3.40.50.720">
    <property type="entry name" value="NAD(P)-binding Rossmann-like Domain"/>
    <property type="match status" value="1"/>
</dbReference>
<evidence type="ECO:0000313" key="1">
    <source>
        <dbReference type="EMBL" id="OXG16787.1"/>
    </source>
</evidence>
<gene>
    <name evidence="1" type="ORF">C361_05161</name>
</gene>
<dbReference type="AlphaFoldDB" id="A0A854Q736"/>
<dbReference type="InterPro" id="IPR036291">
    <property type="entry name" value="NAD(P)-bd_dom_sf"/>
</dbReference>
<comment type="caution">
    <text evidence="1">The sequence shown here is derived from an EMBL/GenBank/DDBJ whole genome shotgun (WGS) entry which is preliminary data.</text>
</comment>
<sequence length="181" mass="19165">MPIPLEFTDKSMLVIGDERGIGFAISKDLAEAGADVVISYTSKDATTSNQSLLSTPVAHMVSPEPSFDPSSVSPVPVNLGSDPIGVSNMKNVGLRKQIYLVSSFFKGVAMGYFSTGIIANPPVATASTWVKEWEKRSPVSQFVTTYEIGRFVATPLSDKIGRMGFMAGSEIAIGGASIVLI</sequence>
<evidence type="ECO:0000313" key="2">
    <source>
        <dbReference type="Proteomes" id="UP000199727"/>
    </source>
</evidence>
<dbReference type="SUPFAM" id="SSF51735">
    <property type="entry name" value="NAD(P)-binding Rossmann-fold domains"/>
    <property type="match status" value="1"/>
</dbReference>
<proteinExistence type="predicted"/>
<name>A0A854Q736_CRYNE</name>
<dbReference type="EMBL" id="AMKT01000067">
    <property type="protein sequence ID" value="OXG16787.1"/>
    <property type="molecule type" value="Genomic_DNA"/>
</dbReference>
<organism evidence="1 2">
    <name type="scientific">Cryptococcus neoformans Tu259-1</name>
    <dbReference type="NCBI Taxonomy" id="1230072"/>
    <lineage>
        <taxon>Eukaryota</taxon>
        <taxon>Fungi</taxon>
        <taxon>Dikarya</taxon>
        <taxon>Basidiomycota</taxon>
        <taxon>Agaricomycotina</taxon>
        <taxon>Tremellomycetes</taxon>
        <taxon>Tremellales</taxon>
        <taxon>Cryptococcaceae</taxon>
        <taxon>Cryptococcus</taxon>
        <taxon>Cryptococcus neoformans species complex</taxon>
    </lineage>
</organism>